<evidence type="ECO:0000313" key="2">
    <source>
        <dbReference type="Proteomes" id="UP000018198"/>
    </source>
</evidence>
<reference evidence="1 2" key="2">
    <citation type="submission" date="2013-09" db="EMBL/GenBank/DDBJ databases">
        <title>Whole genome comparison of six Crocosphaera watsonii strains with differing phenotypes.</title>
        <authorList>
            <person name="Bench S.R."/>
            <person name="Heller P."/>
            <person name="Frank I."/>
            <person name="Arciniega M."/>
            <person name="Shilova I.N."/>
            <person name="Zehr J.P."/>
        </authorList>
    </citation>
    <scope>NUCLEOTIDE SEQUENCE [LARGE SCALE GENOMIC DNA]</scope>
    <source>
        <strain evidence="1 2">WH 0401</strain>
    </source>
</reference>
<sequence>MSRNFLFNLTTLITGTTAVLFLSQTNIAEAATIEFFN</sequence>
<comment type="caution">
    <text evidence="1">The sequence shown here is derived from an EMBL/GenBank/DDBJ whole genome shotgun (WGS) entry which is preliminary data.</text>
</comment>
<accession>T2JB13</accession>
<evidence type="ECO:0000313" key="1">
    <source>
        <dbReference type="EMBL" id="CCQ61687.1"/>
    </source>
</evidence>
<reference evidence="1 2" key="1">
    <citation type="submission" date="2013-01" db="EMBL/GenBank/DDBJ databases">
        <authorList>
            <person name="Bench S."/>
        </authorList>
    </citation>
    <scope>NUCLEOTIDE SEQUENCE [LARGE SCALE GENOMIC DNA]</scope>
    <source>
        <strain evidence="1 2">WH 0401</strain>
    </source>
</reference>
<dbReference type="Proteomes" id="UP000018198">
    <property type="component" value="Unassembled WGS sequence"/>
</dbReference>
<name>T2JB13_CROWT</name>
<dbReference type="AlphaFoldDB" id="T2JB13"/>
<organism evidence="1 2">
    <name type="scientific">Crocosphaera watsonii WH 0401</name>
    <dbReference type="NCBI Taxonomy" id="555881"/>
    <lineage>
        <taxon>Bacteria</taxon>
        <taxon>Bacillati</taxon>
        <taxon>Cyanobacteriota</taxon>
        <taxon>Cyanophyceae</taxon>
        <taxon>Oscillatoriophycideae</taxon>
        <taxon>Chroococcales</taxon>
        <taxon>Aphanothecaceae</taxon>
        <taxon>Crocosphaera</taxon>
    </lineage>
</organism>
<proteinExistence type="predicted"/>
<gene>
    <name evidence="1" type="ORF">CWATWH0401_4180</name>
</gene>
<dbReference type="EMBL" id="CAQM01000379">
    <property type="protein sequence ID" value="CCQ61687.1"/>
    <property type="molecule type" value="Genomic_DNA"/>
</dbReference>
<protein>
    <submittedName>
        <fullName evidence="1">Uncharacterized protein</fullName>
    </submittedName>
</protein>